<sequence length="85" mass="9594">MPRPRLRIALSGHSVTPPLSLQHGWLYLHSGSGHLNLPRKTVLIFCILFAVEACVDMICRWISLEDDIGYFEVCCRLVLLSRSDG</sequence>
<protein>
    <submittedName>
        <fullName evidence="1">Uncharacterized protein</fullName>
    </submittedName>
</protein>
<comment type="caution">
    <text evidence="1">The sequence shown here is derived from an EMBL/GenBank/DDBJ whole genome shotgun (WGS) entry which is preliminary data.</text>
</comment>
<keyword evidence="2" id="KW-1185">Reference proteome</keyword>
<gene>
    <name evidence="1" type="ORF">PXEA_LOCUS25429</name>
</gene>
<dbReference type="Proteomes" id="UP000784294">
    <property type="component" value="Unassembled WGS sequence"/>
</dbReference>
<dbReference type="EMBL" id="CAAALY010128913">
    <property type="protein sequence ID" value="VEL31989.1"/>
    <property type="molecule type" value="Genomic_DNA"/>
</dbReference>
<reference evidence="1" key="1">
    <citation type="submission" date="2018-11" db="EMBL/GenBank/DDBJ databases">
        <authorList>
            <consortium name="Pathogen Informatics"/>
        </authorList>
    </citation>
    <scope>NUCLEOTIDE SEQUENCE</scope>
</reference>
<name>A0A3S5B2V2_9PLAT</name>
<evidence type="ECO:0000313" key="1">
    <source>
        <dbReference type="EMBL" id="VEL31989.1"/>
    </source>
</evidence>
<accession>A0A3S5B2V2</accession>
<proteinExistence type="predicted"/>
<evidence type="ECO:0000313" key="2">
    <source>
        <dbReference type="Proteomes" id="UP000784294"/>
    </source>
</evidence>
<organism evidence="1 2">
    <name type="scientific">Protopolystoma xenopodis</name>
    <dbReference type="NCBI Taxonomy" id="117903"/>
    <lineage>
        <taxon>Eukaryota</taxon>
        <taxon>Metazoa</taxon>
        <taxon>Spiralia</taxon>
        <taxon>Lophotrochozoa</taxon>
        <taxon>Platyhelminthes</taxon>
        <taxon>Monogenea</taxon>
        <taxon>Polyopisthocotylea</taxon>
        <taxon>Polystomatidea</taxon>
        <taxon>Polystomatidae</taxon>
        <taxon>Protopolystoma</taxon>
    </lineage>
</organism>
<dbReference type="AlphaFoldDB" id="A0A3S5B2V2"/>